<gene>
    <name evidence="7" type="ORF">O3G_MSEX012091</name>
</gene>
<accession>A0A921ZMA2</accession>
<feature type="domain" description="EIPR1-like beta-propeller" evidence="6">
    <location>
        <begin position="5"/>
        <end position="296"/>
    </location>
</feature>
<protein>
    <recommendedName>
        <fullName evidence="9">NADH dehydrogenase [ubiquinone] 1 alpha subcomplex subunit 10, mitochondrial</fullName>
    </recommendedName>
</protein>
<dbReference type="EMBL" id="JH668685">
    <property type="protein sequence ID" value="KAG6460633.1"/>
    <property type="molecule type" value="Genomic_DNA"/>
</dbReference>
<evidence type="ECO:0000313" key="7">
    <source>
        <dbReference type="EMBL" id="KAG6460633.1"/>
    </source>
</evidence>
<dbReference type="InterPro" id="IPR031314">
    <property type="entry name" value="DNK_dom"/>
</dbReference>
<dbReference type="InterPro" id="IPR040323">
    <property type="entry name" value="EIPR1"/>
</dbReference>
<evidence type="ECO:0000256" key="1">
    <source>
        <dbReference type="ARBA" id="ARBA00005672"/>
    </source>
</evidence>
<comment type="similarity">
    <text evidence="1">Belongs to the WD repeat EIPR1 family.</text>
</comment>
<dbReference type="Proteomes" id="UP000791440">
    <property type="component" value="Unassembled WGS sequence"/>
</dbReference>
<evidence type="ECO:0000313" key="8">
    <source>
        <dbReference type="Proteomes" id="UP000791440"/>
    </source>
</evidence>
<dbReference type="FunFam" id="2.130.10.10:FF:000732">
    <property type="entry name" value="EARP-interacting protein homolog"/>
    <property type="match status" value="1"/>
</dbReference>
<feature type="repeat" description="WD" evidence="4">
    <location>
        <begin position="225"/>
        <end position="267"/>
    </location>
</feature>
<dbReference type="SMART" id="SM00320">
    <property type="entry name" value="WD40"/>
    <property type="match status" value="3"/>
</dbReference>
<keyword evidence="8" id="KW-1185">Reference proteome</keyword>
<evidence type="ECO:0000259" key="6">
    <source>
        <dbReference type="Pfam" id="PF23609"/>
    </source>
</evidence>
<dbReference type="PANTHER" id="PTHR14205:SF15">
    <property type="entry name" value="EARP AND GARP COMPLEX-INTERACTING PROTEIN 1"/>
    <property type="match status" value="1"/>
</dbReference>
<dbReference type="InterPro" id="IPR001680">
    <property type="entry name" value="WD40_rpt"/>
</dbReference>
<sequence length="777" mass="88383">MEDGNSIIYGLEHQTRALSPQYGESDAIRFLIGTQSLKPNSNQVHVVELEEDTGALHTKVYKHEIGEIWHLRCSPHDAALLLTTHNAYDAATSQCTMGVTIFKLPTLQVIPKDLDDLSAIQGRNAEDMEALVTISPEKPEEEIRCAEWHPTDARRVGVVCARRLSVHDALAGAELCAAAPPGRAALTAGKWNPHQGHAQFAVLQDMHIKCYDTRTDCSKPSWSIDNAHRQLVRDIDFNPNRQFHLASAGDDAALNIWDYRNTKEAIFSRTDHSHWVWTVRYNTYHEQLLLTGSSDARALLTAAASVCRDLDDEGERLSKVLEDGVLQSYEQHEDSVYCAEWSAAEPWTFASLSYDARLVLSRVPKHFKYRLSKIPQAAMASLIRTAIVKVITPGQGVKIAGCVFVQNRNISGKTLRESMGPQPPKPAPFDYVNKDYSWLRSLFDRTTHRFDDNTKVVVVEGPIASGKTQFAAALAEDLGMKHFPEATMDVHYIRPNGCDLRMFDNQIPEDTRTFDHVNFNLTPDHRLAANFQIMMYTARYSQYIDALVHLLNTGQGVVLERSPYSDFVFLEAMYACNYISKGARSVYYELRGNTIEELMRPHLVVYLDVPVDKVQESVKRRALKHEVTGKALSPKFLTEVERQYKTKYLRDIATHAELLVYDWTGGGEVEVVVEDIERLNFDQYTEREEPKMKDWRLPREIDWADQRMLYTNNKFFLMNLFGIPVLDVPELITSAEDAYEREKVISAHPAFHYLEGYSKDDSGLLTKNKLPKYTEYI</sequence>
<dbReference type="AlphaFoldDB" id="A0A921ZMA2"/>
<dbReference type="GO" id="GO:0016567">
    <property type="term" value="P:protein ubiquitination"/>
    <property type="evidence" value="ECO:0007669"/>
    <property type="project" value="TreeGrafter"/>
</dbReference>
<comment type="caution">
    <text evidence="7">The sequence shown here is derived from an EMBL/GenBank/DDBJ whole genome shotgun (WGS) entry which is preliminary data.</text>
</comment>
<evidence type="ECO:0000256" key="2">
    <source>
        <dbReference type="ARBA" id="ARBA00022574"/>
    </source>
</evidence>
<dbReference type="Pfam" id="PF23609">
    <property type="entry name" value="Beta-prop_EIPR1"/>
    <property type="match status" value="1"/>
</dbReference>
<evidence type="ECO:0008006" key="9">
    <source>
        <dbReference type="Google" id="ProtNLM"/>
    </source>
</evidence>
<organism evidence="7 8">
    <name type="scientific">Manduca sexta</name>
    <name type="common">Tobacco hawkmoth</name>
    <name type="synonym">Tobacco hornworm</name>
    <dbReference type="NCBI Taxonomy" id="7130"/>
    <lineage>
        <taxon>Eukaryota</taxon>
        <taxon>Metazoa</taxon>
        <taxon>Ecdysozoa</taxon>
        <taxon>Arthropoda</taxon>
        <taxon>Hexapoda</taxon>
        <taxon>Insecta</taxon>
        <taxon>Pterygota</taxon>
        <taxon>Neoptera</taxon>
        <taxon>Endopterygota</taxon>
        <taxon>Lepidoptera</taxon>
        <taxon>Glossata</taxon>
        <taxon>Ditrysia</taxon>
        <taxon>Bombycoidea</taxon>
        <taxon>Sphingidae</taxon>
        <taxon>Sphinginae</taxon>
        <taxon>Sphingini</taxon>
        <taxon>Manduca</taxon>
    </lineage>
</organism>
<dbReference type="Pfam" id="PF01712">
    <property type="entry name" value="dNK"/>
    <property type="match status" value="1"/>
</dbReference>
<evidence type="ECO:0000256" key="3">
    <source>
        <dbReference type="ARBA" id="ARBA00022737"/>
    </source>
</evidence>
<dbReference type="InterPro" id="IPR059104">
    <property type="entry name" value="Beta-prop_EIPR1-like"/>
</dbReference>
<evidence type="ECO:0000259" key="5">
    <source>
        <dbReference type="Pfam" id="PF01712"/>
    </source>
</evidence>
<reference evidence="7" key="2">
    <citation type="submission" date="2020-12" db="EMBL/GenBank/DDBJ databases">
        <authorList>
            <person name="Kanost M."/>
        </authorList>
    </citation>
    <scope>NUCLEOTIDE SEQUENCE</scope>
</reference>
<proteinExistence type="inferred from homology"/>
<keyword evidence="3" id="KW-0677">Repeat</keyword>
<reference evidence="7" key="1">
    <citation type="journal article" date="2016" name="Insect Biochem. Mol. Biol.">
        <title>Multifaceted biological insights from a draft genome sequence of the tobacco hornworm moth, Manduca sexta.</title>
        <authorList>
            <person name="Kanost M.R."/>
            <person name="Arrese E.L."/>
            <person name="Cao X."/>
            <person name="Chen Y.R."/>
            <person name="Chellapilla S."/>
            <person name="Goldsmith M.R."/>
            <person name="Grosse-Wilde E."/>
            <person name="Heckel D.G."/>
            <person name="Herndon N."/>
            <person name="Jiang H."/>
            <person name="Papanicolaou A."/>
            <person name="Qu J."/>
            <person name="Soulages J.L."/>
            <person name="Vogel H."/>
            <person name="Walters J."/>
            <person name="Waterhouse R.M."/>
            <person name="Ahn S.J."/>
            <person name="Almeida F.C."/>
            <person name="An C."/>
            <person name="Aqrawi P."/>
            <person name="Bretschneider A."/>
            <person name="Bryant W.B."/>
            <person name="Bucks S."/>
            <person name="Chao H."/>
            <person name="Chevignon G."/>
            <person name="Christen J.M."/>
            <person name="Clarke D.F."/>
            <person name="Dittmer N.T."/>
            <person name="Ferguson L.C.F."/>
            <person name="Garavelou S."/>
            <person name="Gordon K.H.J."/>
            <person name="Gunaratna R.T."/>
            <person name="Han Y."/>
            <person name="Hauser F."/>
            <person name="He Y."/>
            <person name="Heidel-Fischer H."/>
            <person name="Hirsh A."/>
            <person name="Hu Y."/>
            <person name="Jiang H."/>
            <person name="Kalra D."/>
            <person name="Klinner C."/>
            <person name="Konig C."/>
            <person name="Kovar C."/>
            <person name="Kroll A.R."/>
            <person name="Kuwar S.S."/>
            <person name="Lee S.L."/>
            <person name="Lehman R."/>
            <person name="Li K."/>
            <person name="Li Z."/>
            <person name="Liang H."/>
            <person name="Lovelace S."/>
            <person name="Lu Z."/>
            <person name="Mansfield J.H."/>
            <person name="McCulloch K.J."/>
            <person name="Mathew T."/>
            <person name="Morton B."/>
            <person name="Muzny D.M."/>
            <person name="Neunemann D."/>
            <person name="Ongeri F."/>
            <person name="Pauchet Y."/>
            <person name="Pu L.L."/>
            <person name="Pyrousis I."/>
            <person name="Rao X.J."/>
            <person name="Redding A."/>
            <person name="Roesel C."/>
            <person name="Sanchez-Gracia A."/>
            <person name="Schaack S."/>
            <person name="Shukla A."/>
            <person name="Tetreau G."/>
            <person name="Wang Y."/>
            <person name="Xiong G.H."/>
            <person name="Traut W."/>
            <person name="Walsh T.K."/>
            <person name="Worley K.C."/>
            <person name="Wu D."/>
            <person name="Wu W."/>
            <person name="Wu Y.Q."/>
            <person name="Zhang X."/>
            <person name="Zou Z."/>
            <person name="Zucker H."/>
            <person name="Briscoe A.D."/>
            <person name="Burmester T."/>
            <person name="Clem R.J."/>
            <person name="Feyereisen R."/>
            <person name="Grimmelikhuijzen C.J.P."/>
            <person name="Hamodrakas S.J."/>
            <person name="Hansson B.S."/>
            <person name="Huguet E."/>
            <person name="Jermiin L.S."/>
            <person name="Lan Q."/>
            <person name="Lehman H.K."/>
            <person name="Lorenzen M."/>
            <person name="Merzendorfer H."/>
            <person name="Michalopoulos I."/>
            <person name="Morton D.B."/>
            <person name="Muthukrishnan S."/>
            <person name="Oakeshott J.G."/>
            <person name="Palmer W."/>
            <person name="Park Y."/>
            <person name="Passarelli A.L."/>
            <person name="Rozas J."/>
            <person name="Schwartz L.M."/>
            <person name="Smith W."/>
            <person name="Southgate A."/>
            <person name="Vilcinskas A."/>
            <person name="Vogt R."/>
            <person name="Wang P."/>
            <person name="Werren J."/>
            <person name="Yu X.Q."/>
            <person name="Zhou J.J."/>
            <person name="Brown S.J."/>
            <person name="Scherer S.E."/>
            <person name="Richards S."/>
            <person name="Blissard G.W."/>
        </authorList>
    </citation>
    <scope>NUCLEOTIDE SEQUENCE</scope>
</reference>
<keyword evidence="2 4" id="KW-0853">WD repeat</keyword>
<name>A0A921ZMA2_MANSE</name>
<dbReference type="PROSITE" id="PS50294">
    <property type="entry name" value="WD_REPEATS_REGION"/>
    <property type="match status" value="1"/>
</dbReference>
<feature type="domain" description="Deoxynucleoside kinase" evidence="5">
    <location>
        <begin position="458"/>
        <end position="691"/>
    </location>
</feature>
<evidence type="ECO:0000256" key="4">
    <source>
        <dbReference type="PROSITE-ProRule" id="PRU00221"/>
    </source>
</evidence>
<dbReference type="PROSITE" id="PS50082">
    <property type="entry name" value="WD_REPEATS_2"/>
    <property type="match status" value="1"/>
</dbReference>
<dbReference type="PANTHER" id="PTHR14205">
    <property type="entry name" value="WD-REPEAT PROTEIN"/>
    <property type="match status" value="1"/>
</dbReference>